<sequence>MSTPAPGGVVPPAGGAVPDAGAPAGAPATAPAAAPAKEPEWTVPPEGCPIMTPGADDQWPKNLRAFSLSTEAPFKFRLPANPYAEGKKTTVPAATPDDKTSAPSGDKKRKAPDPSTPTPGATDDDASKKAKTDGDLISAPLFRGLRKLRYWTTNYGNTKVLQYDEKTEDMFDNSGSTAGEQRRYVYLVGKKMWILKTDLEALLGMSSSGKTTLHTIYEAMLTNHTNDSRISPDNIDKKGRQPKEATLRNWSADGACSVTAIARGLLADITKADMTAPLDEKLHGSQNRTSLRTFSRRT</sequence>
<dbReference type="Proteomes" id="UP000076842">
    <property type="component" value="Unassembled WGS sequence"/>
</dbReference>
<gene>
    <name evidence="2" type="ORF">CALCODRAFT_69676</name>
</gene>
<evidence type="ECO:0000313" key="2">
    <source>
        <dbReference type="EMBL" id="KZT52899.1"/>
    </source>
</evidence>
<dbReference type="InParanoid" id="A0A165DIU4"/>
<name>A0A165DIU4_9BASI</name>
<protein>
    <submittedName>
        <fullName evidence="2">Uncharacterized protein</fullName>
    </submittedName>
</protein>
<feature type="region of interest" description="Disordered" evidence="1">
    <location>
        <begin position="79"/>
        <end position="132"/>
    </location>
</feature>
<accession>A0A165DIU4</accession>
<organism evidence="2 3">
    <name type="scientific">Calocera cornea HHB12733</name>
    <dbReference type="NCBI Taxonomy" id="1353952"/>
    <lineage>
        <taxon>Eukaryota</taxon>
        <taxon>Fungi</taxon>
        <taxon>Dikarya</taxon>
        <taxon>Basidiomycota</taxon>
        <taxon>Agaricomycotina</taxon>
        <taxon>Dacrymycetes</taxon>
        <taxon>Dacrymycetales</taxon>
        <taxon>Dacrymycetaceae</taxon>
        <taxon>Calocera</taxon>
    </lineage>
</organism>
<feature type="region of interest" description="Disordered" evidence="1">
    <location>
        <begin position="1"/>
        <end position="56"/>
    </location>
</feature>
<keyword evidence="3" id="KW-1185">Reference proteome</keyword>
<dbReference type="EMBL" id="KV424052">
    <property type="protein sequence ID" value="KZT52899.1"/>
    <property type="molecule type" value="Genomic_DNA"/>
</dbReference>
<reference evidence="2 3" key="1">
    <citation type="journal article" date="2016" name="Mol. Biol. Evol.">
        <title>Comparative Genomics of Early-Diverging Mushroom-Forming Fungi Provides Insights into the Origins of Lignocellulose Decay Capabilities.</title>
        <authorList>
            <person name="Nagy L.G."/>
            <person name="Riley R."/>
            <person name="Tritt A."/>
            <person name="Adam C."/>
            <person name="Daum C."/>
            <person name="Floudas D."/>
            <person name="Sun H."/>
            <person name="Yadav J.S."/>
            <person name="Pangilinan J."/>
            <person name="Larsson K.H."/>
            <person name="Matsuura K."/>
            <person name="Barry K."/>
            <person name="Labutti K."/>
            <person name="Kuo R."/>
            <person name="Ohm R.A."/>
            <person name="Bhattacharya S.S."/>
            <person name="Shirouzu T."/>
            <person name="Yoshinaga Y."/>
            <person name="Martin F.M."/>
            <person name="Grigoriev I.V."/>
            <person name="Hibbett D.S."/>
        </authorList>
    </citation>
    <scope>NUCLEOTIDE SEQUENCE [LARGE SCALE GENOMIC DNA]</scope>
    <source>
        <strain evidence="2 3">HHB12733</strain>
    </source>
</reference>
<dbReference type="AlphaFoldDB" id="A0A165DIU4"/>
<proteinExistence type="predicted"/>
<evidence type="ECO:0000313" key="3">
    <source>
        <dbReference type="Proteomes" id="UP000076842"/>
    </source>
</evidence>
<feature type="compositionally biased region" description="Low complexity" evidence="1">
    <location>
        <begin position="1"/>
        <end position="36"/>
    </location>
</feature>
<evidence type="ECO:0000256" key="1">
    <source>
        <dbReference type="SAM" id="MobiDB-lite"/>
    </source>
</evidence>